<dbReference type="Proteomes" id="UP000677082">
    <property type="component" value="Unassembled WGS sequence"/>
</dbReference>
<dbReference type="AlphaFoldDB" id="A0A919W9U2"/>
<keyword evidence="1" id="KW-0472">Membrane</keyword>
<protein>
    <recommendedName>
        <fullName evidence="4">DUF624 domain-containing protein</fullName>
    </recommendedName>
</protein>
<sequence>MTPAAWALRLYEAADEVFWAVKLSLMWTVGTLAGGVVLGVGPATLAAYTVARRHAEGETGSSFVRAYRTEFRRGSALVLPIVATATLLITNYHWLADRNARIATLAALAFLAVIAAYLLPMAVHYDLRTPALLPKASRFALLRTPASVLLLFTLVAFGFAVAAFPVLLVVAVGGWIQLDTWLCLRLFAENEALRKGLT</sequence>
<keyword evidence="3" id="KW-1185">Reference proteome</keyword>
<name>A0A919W9U2_9ACTN</name>
<feature type="transmembrane region" description="Helical" evidence="1">
    <location>
        <begin position="71"/>
        <end position="90"/>
    </location>
</feature>
<evidence type="ECO:0000313" key="2">
    <source>
        <dbReference type="EMBL" id="GIM96274.1"/>
    </source>
</evidence>
<feature type="transmembrane region" description="Helical" evidence="1">
    <location>
        <begin position="102"/>
        <end position="127"/>
    </location>
</feature>
<gene>
    <name evidence="2" type="ORF">Ato02nite_080670</name>
</gene>
<keyword evidence="1" id="KW-0812">Transmembrane</keyword>
<accession>A0A919W9U2</accession>
<evidence type="ECO:0000256" key="1">
    <source>
        <dbReference type="SAM" id="Phobius"/>
    </source>
</evidence>
<proteinExistence type="predicted"/>
<keyword evidence="1" id="KW-1133">Transmembrane helix</keyword>
<evidence type="ECO:0000313" key="3">
    <source>
        <dbReference type="Proteomes" id="UP000677082"/>
    </source>
</evidence>
<dbReference type="InterPro" id="IPR006938">
    <property type="entry name" value="DUF624"/>
</dbReference>
<comment type="caution">
    <text evidence="2">The sequence shown here is derived from an EMBL/GenBank/DDBJ whole genome shotgun (WGS) entry which is preliminary data.</text>
</comment>
<dbReference type="RefSeq" id="WP_213011957.1">
    <property type="nucleotide sequence ID" value="NZ_BOQN01000112.1"/>
</dbReference>
<feature type="transmembrane region" description="Helical" evidence="1">
    <location>
        <begin position="25"/>
        <end position="50"/>
    </location>
</feature>
<dbReference type="EMBL" id="BOQN01000112">
    <property type="protein sequence ID" value="GIM96274.1"/>
    <property type="molecule type" value="Genomic_DNA"/>
</dbReference>
<organism evidence="2 3">
    <name type="scientific">Paractinoplanes toevensis</name>
    <dbReference type="NCBI Taxonomy" id="571911"/>
    <lineage>
        <taxon>Bacteria</taxon>
        <taxon>Bacillati</taxon>
        <taxon>Actinomycetota</taxon>
        <taxon>Actinomycetes</taxon>
        <taxon>Micromonosporales</taxon>
        <taxon>Micromonosporaceae</taxon>
        <taxon>Paractinoplanes</taxon>
    </lineage>
</organism>
<evidence type="ECO:0008006" key="4">
    <source>
        <dbReference type="Google" id="ProtNLM"/>
    </source>
</evidence>
<reference evidence="2 3" key="1">
    <citation type="submission" date="2021-03" db="EMBL/GenBank/DDBJ databases">
        <title>Whole genome shotgun sequence of Actinoplanes toevensis NBRC 105298.</title>
        <authorList>
            <person name="Komaki H."/>
            <person name="Tamura T."/>
        </authorList>
    </citation>
    <scope>NUCLEOTIDE SEQUENCE [LARGE SCALE GENOMIC DNA]</scope>
    <source>
        <strain evidence="2 3">NBRC 105298</strain>
    </source>
</reference>
<dbReference type="Pfam" id="PF04854">
    <property type="entry name" value="DUF624"/>
    <property type="match status" value="1"/>
</dbReference>
<feature type="transmembrane region" description="Helical" evidence="1">
    <location>
        <begin position="148"/>
        <end position="176"/>
    </location>
</feature>